<dbReference type="SUPFAM" id="SSF50692">
    <property type="entry name" value="ADC-like"/>
    <property type="match status" value="1"/>
</dbReference>
<organism evidence="9 10">
    <name type="scientific">Trichlorobacter lovleyi (strain ATCC BAA-1151 / DSM 17278 / SZ)</name>
    <name type="common">Geobacter lovleyi</name>
    <dbReference type="NCBI Taxonomy" id="398767"/>
    <lineage>
        <taxon>Bacteria</taxon>
        <taxon>Pseudomonadati</taxon>
        <taxon>Thermodesulfobacteriota</taxon>
        <taxon>Desulfuromonadia</taxon>
        <taxon>Geobacterales</taxon>
        <taxon>Geobacteraceae</taxon>
        <taxon>Trichlorobacter</taxon>
    </lineage>
</organism>
<evidence type="ECO:0000313" key="10">
    <source>
        <dbReference type="Proteomes" id="UP000002420"/>
    </source>
</evidence>
<dbReference type="PANTHER" id="PTHR43742:SF6">
    <property type="entry name" value="OXIDOREDUCTASE YYAE-RELATED"/>
    <property type="match status" value="1"/>
</dbReference>
<dbReference type="InterPro" id="IPR006963">
    <property type="entry name" value="Mopterin_OxRdtase_4Fe-4S_dom"/>
</dbReference>
<sequence length="756" mass="85206">MKKEWKVQNEDGSYTVRTCGWSPPGDHPVGCGMKLHVKNGKLVKVEGDPEHPITNGRLCIRCLTLPEYVHHPQRITHPMKRDPKNRGKDAWTKISWDEAWDIIVPKIKQLKADHGAESIVVFGGTGREACLYYYPLGFASIGTPNVCYPLSGWSCYGPRCAITDYILGAGYPEIDNAGYYPDRFDNPKYVLPKYIMEWGKNPLMSNPDGFFGHSLIDMMKRGSKMICIDPRITWLGTRAEHVCQLRPGSDTALALGFLNVIINEDLYDHDFVDNWTYGFDELKERVQEYPPEKVAEITWVPKEKIIEVARAFATNKPSTIQWGLAVDENPNGVQLGHAILSLAAITGNIDVPGGITIGPPAALLGKWRVETRRNLSEELWDKRIGAKEWPALSTAMATTHPDETLDTLETERPYKLRMGWFNSSNFLSPTCCACPDRWYKGLKKLEFNVVQDCFMTPTAMALADIFLPLPTFAEHDGVVITHFGRNAVFLGAINEALRVGDTRSDIEVCIELGKKLHPDMWPFDDVPDFFTKQLKPELGVDFDGLRELGVWQPDYTYRKFEKGGLRTDGEPGFNTVTGMVELTSTLFEAWGDDALPYFKEPPYSPYSTPELWKEYPLVLTTGARKFTSFHSEHRQIGTLREIDPDPIVEINPATAKALGIIDGDNVMIENMFGKCKMKAQLTPTIHEKVVHCTHGWWFPEKAAEEPSLYGVWEANVNTLVPHKHIGKLGFGAPHKQMICKIYRVDPGHTFTLDSLS</sequence>
<evidence type="ECO:0000256" key="7">
    <source>
        <dbReference type="ARBA" id="ARBA00023014"/>
    </source>
</evidence>
<keyword evidence="4" id="KW-0479">Metal-binding</keyword>
<dbReference type="SMART" id="SM00926">
    <property type="entry name" value="Molybdop_Fe4S4"/>
    <property type="match status" value="1"/>
</dbReference>
<dbReference type="PROSITE" id="PS51669">
    <property type="entry name" value="4FE4S_MOW_BIS_MGD"/>
    <property type="match status" value="1"/>
</dbReference>
<keyword evidence="6" id="KW-0408">Iron</keyword>
<accession>B3E5F1</accession>
<dbReference type="Pfam" id="PF01568">
    <property type="entry name" value="Molydop_binding"/>
    <property type="match status" value="1"/>
</dbReference>
<dbReference type="InterPro" id="IPR050612">
    <property type="entry name" value="Prok_Mopterin_Oxidored"/>
</dbReference>
<name>B3E5F1_TRIL1</name>
<dbReference type="Pfam" id="PF04879">
    <property type="entry name" value="Molybdop_Fe4S4"/>
    <property type="match status" value="1"/>
</dbReference>
<dbReference type="Gene3D" id="3.40.50.740">
    <property type="match status" value="1"/>
</dbReference>
<evidence type="ECO:0000256" key="4">
    <source>
        <dbReference type="ARBA" id="ARBA00022723"/>
    </source>
</evidence>
<dbReference type="Proteomes" id="UP000002420">
    <property type="component" value="Chromosome"/>
</dbReference>
<dbReference type="Pfam" id="PF00384">
    <property type="entry name" value="Molybdopterin"/>
    <property type="match status" value="1"/>
</dbReference>
<keyword evidence="3" id="KW-0500">Molybdenum</keyword>
<dbReference type="InterPro" id="IPR006656">
    <property type="entry name" value="Mopterin_OxRdtase"/>
</dbReference>
<evidence type="ECO:0000256" key="6">
    <source>
        <dbReference type="ARBA" id="ARBA00023004"/>
    </source>
</evidence>
<dbReference type="InterPro" id="IPR006655">
    <property type="entry name" value="Mopterin_OxRdtase_prok_CS"/>
</dbReference>
<comment type="cofactor">
    <cofactor evidence="1">
        <name>Mo-bis(molybdopterin guanine dinucleotide)</name>
        <dbReference type="ChEBI" id="CHEBI:60539"/>
    </cofactor>
</comment>
<comment type="similarity">
    <text evidence="2">Belongs to the prokaryotic molybdopterin-containing oxidoreductase family.</text>
</comment>
<dbReference type="Gene3D" id="2.40.40.20">
    <property type="match status" value="1"/>
</dbReference>
<proteinExistence type="inferred from homology"/>
<feature type="domain" description="4Fe-4S Mo/W bis-MGD-type" evidence="8">
    <location>
        <begin position="12"/>
        <end position="73"/>
    </location>
</feature>
<dbReference type="InterPro" id="IPR041930">
    <property type="entry name" value="Acetylene_hydratase"/>
</dbReference>
<dbReference type="EMBL" id="CP001089">
    <property type="protein sequence ID" value="ACD94622.1"/>
    <property type="molecule type" value="Genomic_DNA"/>
</dbReference>
<reference evidence="9 10" key="1">
    <citation type="submission" date="2008-05" db="EMBL/GenBank/DDBJ databases">
        <title>Complete sequence of chromosome of Geobacter lovleyi SZ.</title>
        <authorList>
            <consortium name="US DOE Joint Genome Institute"/>
            <person name="Lucas S."/>
            <person name="Copeland A."/>
            <person name="Lapidus A."/>
            <person name="Glavina del Rio T."/>
            <person name="Dalin E."/>
            <person name="Tice H."/>
            <person name="Bruce D."/>
            <person name="Goodwin L."/>
            <person name="Pitluck S."/>
            <person name="Chertkov O."/>
            <person name="Meincke L."/>
            <person name="Brettin T."/>
            <person name="Detter J.C."/>
            <person name="Han C."/>
            <person name="Tapia R."/>
            <person name="Kuske C.R."/>
            <person name="Schmutz J."/>
            <person name="Larimer F."/>
            <person name="Land M."/>
            <person name="Hauser L."/>
            <person name="Kyrpides N."/>
            <person name="Mikhailova N."/>
            <person name="Sung Y."/>
            <person name="Fletcher K.E."/>
            <person name="Ritalahti K.M."/>
            <person name="Loeffler F.E."/>
            <person name="Richardson P."/>
        </authorList>
    </citation>
    <scope>NUCLEOTIDE SEQUENCE [LARGE SCALE GENOMIC DNA]</scope>
    <source>
        <strain evidence="10">ATCC BAA-1151 / DSM 17278 / SZ</strain>
    </source>
</reference>
<dbReference type="InterPro" id="IPR009010">
    <property type="entry name" value="Asp_de-COase-like_dom_sf"/>
</dbReference>
<dbReference type="CDD" id="cd02781">
    <property type="entry name" value="MopB_CT_Acetylene-hydratase"/>
    <property type="match status" value="1"/>
</dbReference>
<dbReference type="GO" id="GO:0016491">
    <property type="term" value="F:oxidoreductase activity"/>
    <property type="evidence" value="ECO:0007669"/>
    <property type="project" value="UniProtKB-KW"/>
</dbReference>
<dbReference type="Gene3D" id="3.40.228.10">
    <property type="entry name" value="Dimethylsulfoxide Reductase, domain 2"/>
    <property type="match status" value="1"/>
</dbReference>
<dbReference type="STRING" id="398767.Glov_0899"/>
<dbReference type="GO" id="GO:0043546">
    <property type="term" value="F:molybdopterin cofactor binding"/>
    <property type="evidence" value="ECO:0007669"/>
    <property type="project" value="InterPro"/>
</dbReference>
<dbReference type="GO" id="GO:0046872">
    <property type="term" value="F:metal ion binding"/>
    <property type="evidence" value="ECO:0007669"/>
    <property type="project" value="UniProtKB-KW"/>
</dbReference>
<keyword evidence="5 9" id="KW-0560">Oxidoreductase</keyword>
<dbReference type="Gene3D" id="2.20.25.90">
    <property type="entry name" value="ADC-like domains"/>
    <property type="match status" value="1"/>
</dbReference>
<dbReference type="SUPFAM" id="SSF53706">
    <property type="entry name" value="Formate dehydrogenase/DMSO reductase, domains 1-3"/>
    <property type="match status" value="1"/>
</dbReference>
<evidence type="ECO:0000313" key="9">
    <source>
        <dbReference type="EMBL" id="ACD94622.1"/>
    </source>
</evidence>
<dbReference type="RefSeq" id="WP_012468974.1">
    <property type="nucleotide sequence ID" value="NC_010814.1"/>
</dbReference>
<dbReference type="KEGG" id="glo:Glov_0899"/>
<keyword evidence="10" id="KW-1185">Reference proteome</keyword>
<dbReference type="AlphaFoldDB" id="B3E5F1"/>
<dbReference type="InterPro" id="IPR037949">
    <property type="entry name" value="MopB_CT_Acetylene-hydratase"/>
</dbReference>
<gene>
    <name evidence="9" type="ordered locus">Glov_0899</name>
</gene>
<evidence type="ECO:0000256" key="5">
    <source>
        <dbReference type="ARBA" id="ARBA00023002"/>
    </source>
</evidence>
<evidence type="ECO:0000256" key="2">
    <source>
        <dbReference type="ARBA" id="ARBA00010312"/>
    </source>
</evidence>
<dbReference type="GO" id="GO:0051536">
    <property type="term" value="F:iron-sulfur cluster binding"/>
    <property type="evidence" value="ECO:0007669"/>
    <property type="project" value="UniProtKB-KW"/>
</dbReference>
<dbReference type="CDD" id="cd02759">
    <property type="entry name" value="MopB_Acetylene-hydratase"/>
    <property type="match status" value="1"/>
</dbReference>
<dbReference type="OrthoDB" id="9757870at2"/>
<dbReference type="GO" id="GO:0018818">
    <property type="term" value="F:acetylene hydratase activity"/>
    <property type="evidence" value="ECO:0007669"/>
    <property type="project" value="InterPro"/>
</dbReference>
<keyword evidence="7" id="KW-0411">Iron-sulfur</keyword>
<evidence type="ECO:0000259" key="8">
    <source>
        <dbReference type="PROSITE" id="PS51669"/>
    </source>
</evidence>
<evidence type="ECO:0000256" key="1">
    <source>
        <dbReference type="ARBA" id="ARBA00001942"/>
    </source>
</evidence>
<evidence type="ECO:0000256" key="3">
    <source>
        <dbReference type="ARBA" id="ARBA00022505"/>
    </source>
</evidence>
<dbReference type="PROSITE" id="PS00932">
    <property type="entry name" value="MOLYBDOPTERIN_PROK_3"/>
    <property type="match status" value="1"/>
</dbReference>
<dbReference type="InterPro" id="IPR006657">
    <property type="entry name" value="MoPterin_dinucl-bd_dom"/>
</dbReference>
<dbReference type="PANTHER" id="PTHR43742">
    <property type="entry name" value="TRIMETHYLAMINE-N-OXIDE REDUCTASE"/>
    <property type="match status" value="1"/>
</dbReference>
<dbReference type="HOGENOM" id="CLU_000422_13_3_7"/>
<dbReference type="eggNOG" id="COG0243">
    <property type="taxonomic scope" value="Bacteria"/>
</dbReference>
<dbReference type="EC" id="1.2.1.2" evidence="9"/>
<protein>
    <submittedName>
        <fullName evidence="9">Formate dehydrogenase</fullName>
        <ecNumber evidence="9">1.2.1.2</ecNumber>
    </submittedName>
</protein>